<gene>
    <name evidence="2" type="ORF">TrLO_g15218</name>
</gene>
<feature type="region of interest" description="Disordered" evidence="1">
    <location>
        <begin position="77"/>
        <end position="108"/>
    </location>
</feature>
<accession>A0A9W6ZX50</accession>
<name>A0A9W6ZX50_9STRA</name>
<dbReference type="Proteomes" id="UP001165122">
    <property type="component" value="Unassembled WGS sequence"/>
</dbReference>
<protein>
    <submittedName>
        <fullName evidence="2">Uncharacterized protein</fullName>
    </submittedName>
</protein>
<organism evidence="2 3">
    <name type="scientific">Triparma laevis f. longispina</name>
    <dbReference type="NCBI Taxonomy" id="1714387"/>
    <lineage>
        <taxon>Eukaryota</taxon>
        <taxon>Sar</taxon>
        <taxon>Stramenopiles</taxon>
        <taxon>Ochrophyta</taxon>
        <taxon>Bolidophyceae</taxon>
        <taxon>Parmales</taxon>
        <taxon>Triparmaceae</taxon>
        <taxon>Triparma</taxon>
    </lineage>
</organism>
<sequence length="108" mass="11999">MPSPHHKVEVFHPRTEAGFPSPLQEELTARAALPCDWVEQAIFESPGHTHKKGRAIQGKLKSKPLLISSGVADLIGKPARTPFKKHQERKRSVSSGDRGRTRSMTKII</sequence>
<dbReference type="EMBL" id="BRXW01000470">
    <property type="protein sequence ID" value="GMH57505.1"/>
    <property type="molecule type" value="Genomic_DNA"/>
</dbReference>
<evidence type="ECO:0000313" key="3">
    <source>
        <dbReference type="Proteomes" id="UP001165122"/>
    </source>
</evidence>
<keyword evidence="3" id="KW-1185">Reference proteome</keyword>
<proteinExistence type="predicted"/>
<dbReference type="AlphaFoldDB" id="A0A9W6ZX50"/>
<dbReference type="OrthoDB" id="10273482at2759"/>
<evidence type="ECO:0000313" key="2">
    <source>
        <dbReference type="EMBL" id="GMH57505.1"/>
    </source>
</evidence>
<evidence type="ECO:0000256" key="1">
    <source>
        <dbReference type="SAM" id="MobiDB-lite"/>
    </source>
</evidence>
<reference evidence="3" key="1">
    <citation type="journal article" date="2023" name="Commun. Biol.">
        <title>Genome analysis of Parmales, the sister group of diatoms, reveals the evolutionary specialization of diatoms from phago-mixotrophs to photoautotrophs.</title>
        <authorList>
            <person name="Ban H."/>
            <person name="Sato S."/>
            <person name="Yoshikawa S."/>
            <person name="Yamada K."/>
            <person name="Nakamura Y."/>
            <person name="Ichinomiya M."/>
            <person name="Sato N."/>
            <person name="Blanc-Mathieu R."/>
            <person name="Endo H."/>
            <person name="Kuwata A."/>
            <person name="Ogata H."/>
        </authorList>
    </citation>
    <scope>NUCLEOTIDE SEQUENCE [LARGE SCALE GENOMIC DNA]</scope>
    <source>
        <strain evidence="3">NIES 3700</strain>
    </source>
</reference>
<comment type="caution">
    <text evidence="2">The sequence shown here is derived from an EMBL/GenBank/DDBJ whole genome shotgun (WGS) entry which is preliminary data.</text>
</comment>